<dbReference type="CDD" id="cd13397">
    <property type="entry name" value="ASKHA_NBD_actin_Arp-T1-3"/>
    <property type="match status" value="1"/>
</dbReference>
<dbReference type="AlphaFoldDB" id="A0A8E0VL89"/>
<dbReference type="Proteomes" id="UP000728185">
    <property type="component" value="Unassembled WGS sequence"/>
</dbReference>
<dbReference type="PROSITE" id="PS00406">
    <property type="entry name" value="ACTINS_1"/>
    <property type="match status" value="1"/>
</dbReference>
<dbReference type="InterPro" id="IPR043129">
    <property type="entry name" value="ATPase_NBD"/>
</dbReference>
<sequence>MNDVELEKTIVIDNGSGVCKAGFAGADRPHTLFPCVVGRLKHMGVMIGRKEKNLYIGDEALSKKGILSISYPIEHGIVTNWDDMTNLWDHLFYNELRIAPEEYRVLLAEAPMNPKENRKKIAEIMFETFKIPAISLAIQAVLSLYSTGRITGIVLDSGDGVTHLVPIYEGFVLQQAVGRLDLAGRELTRYMKNLLTDRISWGFTTAELEIFRNIKEQVCYVAQDFDHEMLCFSKGPSGGTIEYELPDGQIIRIENERILCPEALFQPRVLGLDCPGLHCAVHESIMKCNMNTQRDLYANIVLSGGTTTFRDFEKRLNTELVALAPGSVKVNITAPAERKYSVWIGGSVLASLSAFQSAWITKQQYDEYGPNVVFRQCF</sequence>
<comment type="caution">
    <text evidence="4">The sequence shown here is derived from an EMBL/GenBank/DDBJ whole genome shotgun (WGS) entry which is preliminary data.</text>
</comment>
<dbReference type="InterPro" id="IPR004001">
    <property type="entry name" value="Actin_CS"/>
</dbReference>
<organism evidence="4 5">
    <name type="scientific">Fasciolopsis buskii</name>
    <dbReference type="NCBI Taxonomy" id="27845"/>
    <lineage>
        <taxon>Eukaryota</taxon>
        <taxon>Metazoa</taxon>
        <taxon>Spiralia</taxon>
        <taxon>Lophotrochozoa</taxon>
        <taxon>Platyhelminthes</taxon>
        <taxon>Trematoda</taxon>
        <taxon>Digenea</taxon>
        <taxon>Plagiorchiida</taxon>
        <taxon>Echinostomata</taxon>
        <taxon>Echinostomatoidea</taxon>
        <taxon>Fasciolidae</taxon>
        <taxon>Fasciolopsis</taxon>
    </lineage>
</organism>
<comment type="function">
    <text evidence="1">Actins are highly conserved proteins that are involved in various types of cell motility and are ubiquitously expressed in all eukaryotic cells.</text>
</comment>
<keyword evidence="5" id="KW-1185">Reference proteome</keyword>
<proteinExistence type="inferred from homology"/>
<dbReference type="Pfam" id="PF00022">
    <property type="entry name" value="Actin"/>
    <property type="match status" value="1"/>
</dbReference>
<dbReference type="Gene3D" id="3.30.420.40">
    <property type="match status" value="2"/>
</dbReference>
<dbReference type="FunFam" id="3.90.640.10:FF:000007">
    <property type="entry name" value="Actin like 7B"/>
    <property type="match status" value="1"/>
</dbReference>
<dbReference type="Gene3D" id="3.90.640.10">
    <property type="entry name" value="Actin, Chain A, domain 4"/>
    <property type="match status" value="1"/>
</dbReference>
<reference evidence="4" key="1">
    <citation type="submission" date="2019-05" db="EMBL/GenBank/DDBJ databases">
        <title>Annotation for the trematode Fasciolopsis buski.</title>
        <authorList>
            <person name="Choi Y.-J."/>
        </authorList>
    </citation>
    <scope>NUCLEOTIDE SEQUENCE</scope>
    <source>
        <strain evidence="4">HT</strain>
        <tissue evidence="4">Whole worm</tissue>
    </source>
</reference>
<comment type="similarity">
    <text evidence="2 3">Belongs to the actin family.</text>
</comment>
<gene>
    <name evidence="4" type="ORF">FBUS_00892</name>
</gene>
<dbReference type="OrthoDB" id="10249208at2759"/>
<dbReference type="PRINTS" id="PR00190">
    <property type="entry name" value="ACTIN"/>
</dbReference>
<dbReference type="EMBL" id="LUCM01004022">
    <property type="protein sequence ID" value="KAA0194951.1"/>
    <property type="molecule type" value="Genomic_DNA"/>
</dbReference>
<name>A0A8E0VL89_9TREM</name>
<evidence type="ECO:0000313" key="4">
    <source>
        <dbReference type="EMBL" id="KAA0194951.1"/>
    </source>
</evidence>
<accession>A0A8E0VL89</accession>
<dbReference type="InterPro" id="IPR004000">
    <property type="entry name" value="Actin"/>
</dbReference>
<protein>
    <submittedName>
        <fullName evidence="4">Actin other eukaryote</fullName>
    </submittedName>
</protein>
<evidence type="ECO:0000256" key="3">
    <source>
        <dbReference type="RuleBase" id="RU000487"/>
    </source>
</evidence>
<dbReference type="FunFam" id="3.30.420.40:FF:000050">
    <property type="entry name" value="Actin, alpha skeletal muscle"/>
    <property type="match status" value="1"/>
</dbReference>
<evidence type="ECO:0000313" key="5">
    <source>
        <dbReference type="Proteomes" id="UP000728185"/>
    </source>
</evidence>
<evidence type="ECO:0000256" key="2">
    <source>
        <dbReference type="ARBA" id="ARBA00006752"/>
    </source>
</evidence>
<dbReference type="SUPFAM" id="SSF53067">
    <property type="entry name" value="Actin-like ATPase domain"/>
    <property type="match status" value="2"/>
</dbReference>
<dbReference type="SMART" id="SM00268">
    <property type="entry name" value="ACTIN"/>
    <property type="match status" value="1"/>
</dbReference>
<dbReference type="PANTHER" id="PTHR11937">
    <property type="entry name" value="ACTIN"/>
    <property type="match status" value="1"/>
</dbReference>
<evidence type="ECO:0000256" key="1">
    <source>
        <dbReference type="ARBA" id="ARBA00003520"/>
    </source>
</evidence>
<dbReference type="FunFam" id="3.30.420.40:FF:000058">
    <property type="entry name" value="Putative actin-related protein 5"/>
    <property type="match status" value="1"/>
</dbReference>